<dbReference type="PROSITE" id="PS51257">
    <property type="entry name" value="PROKAR_LIPOPROTEIN"/>
    <property type="match status" value="1"/>
</dbReference>
<dbReference type="EMBL" id="JACHHG010000005">
    <property type="protein sequence ID" value="MBB6098359.1"/>
    <property type="molecule type" value="Genomic_DNA"/>
</dbReference>
<dbReference type="Gene3D" id="3.40.190.10">
    <property type="entry name" value="Periplasmic binding protein-like II"/>
    <property type="match status" value="2"/>
</dbReference>
<dbReference type="Proteomes" id="UP000569951">
    <property type="component" value="Unassembled WGS sequence"/>
</dbReference>
<dbReference type="InterPro" id="IPR006059">
    <property type="entry name" value="SBP"/>
</dbReference>
<dbReference type="AlphaFoldDB" id="A0A841I1T9"/>
<evidence type="ECO:0000256" key="1">
    <source>
        <dbReference type="ARBA" id="ARBA00008520"/>
    </source>
</evidence>
<protein>
    <submittedName>
        <fullName evidence="4">Raffinose/stachyose/melibiose transport system substrate-binding protein</fullName>
    </submittedName>
</protein>
<evidence type="ECO:0000256" key="3">
    <source>
        <dbReference type="SAM" id="SignalP"/>
    </source>
</evidence>
<dbReference type="PANTHER" id="PTHR43649">
    <property type="entry name" value="ARABINOSE-BINDING PROTEIN-RELATED"/>
    <property type="match status" value="1"/>
</dbReference>
<organism evidence="4 5">
    <name type="scientific">Deinobacterium chartae</name>
    <dbReference type="NCBI Taxonomy" id="521158"/>
    <lineage>
        <taxon>Bacteria</taxon>
        <taxon>Thermotogati</taxon>
        <taxon>Deinococcota</taxon>
        <taxon>Deinococci</taxon>
        <taxon>Deinococcales</taxon>
        <taxon>Deinococcaceae</taxon>
        <taxon>Deinobacterium</taxon>
    </lineage>
</organism>
<evidence type="ECO:0000313" key="5">
    <source>
        <dbReference type="Proteomes" id="UP000569951"/>
    </source>
</evidence>
<comment type="caution">
    <text evidence="4">The sequence shown here is derived from an EMBL/GenBank/DDBJ whole genome shotgun (WGS) entry which is preliminary data.</text>
</comment>
<evidence type="ECO:0000313" key="4">
    <source>
        <dbReference type="EMBL" id="MBB6098359.1"/>
    </source>
</evidence>
<dbReference type="Pfam" id="PF01547">
    <property type="entry name" value="SBP_bac_1"/>
    <property type="match status" value="1"/>
</dbReference>
<feature type="chain" id="PRO_5032428727" evidence="3">
    <location>
        <begin position="20"/>
        <end position="422"/>
    </location>
</feature>
<dbReference type="InterPro" id="IPR050490">
    <property type="entry name" value="Bact_solute-bd_prot1"/>
</dbReference>
<evidence type="ECO:0000256" key="2">
    <source>
        <dbReference type="ARBA" id="ARBA00022448"/>
    </source>
</evidence>
<comment type="similarity">
    <text evidence="1">Belongs to the bacterial solute-binding protein 1 family.</text>
</comment>
<proteinExistence type="inferred from homology"/>
<keyword evidence="5" id="KW-1185">Reference proteome</keyword>
<gene>
    <name evidence="4" type="ORF">HNR42_001784</name>
</gene>
<accession>A0A841I1T9</accession>
<reference evidence="4 5" key="1">
    <citation type="submission" date="2020-08" db="EMBL/GenBank/DDBJ databases">
        <title>Genomic Encyclopedia of Type Strains, Phase IV (KMG-IV): sequencing the most valuable type-strain genomes for metagenomic binning, comparative biology and taxonomic classification.</title>
        <authorList>
            <person name="Goeker M."/>
        </authorList>
    </citation>
    <scope>NUCLEOTIDE SEQUENCE [LARGE SCALE GENOMIC DNA]</scope>
    <source>
        <strain evidence="4 5">DSM 21458</strain>
    </source>
</reference>
<keyword evidence="2" id="KW-0813">Transport</keyword>
<dbReference type="RefSeq" id="WP_183986668.1">
    <property type="nucleotide sequence ID" value="NZ_JACHHG010000005.1"/>
</dbReference>
<dbReference type="PANTHER" id="PTHR43649:SF29">
    <property type="entry name" value="OSMOPROTECTIVE COMPOUNDS-BINDING PROTEIN GGTB"/>
    <property type="match status" value="1"/>
</dbReference>
<keyword evidence="3" id="KW-0732">Signal</keyword>
<sequence length="422" mass="46969">MLKVSKLALTALLFLPALSACNQSDKNVEISLFHRWPNEPKKSYFDKIIEQFEQENPGITVKVDKVLNDAYKDKVRVLVGSSNPPDVFFSWSGEFANNLVRSGRVMDLTDMLNEDGTWSGQIVQNQIEPFKLDGKVYGIPWAMHSKSMFYNKDLFEQHGLAVPTTFDELLEVCRALQEKGITPIAFGSQAPWPISHYLGTLNQRIVDPEVIARDYNRATGEFTDPGYVEALARFKELSAYMNPDPNALDHETIRNNFIAGKTAMAYLQSAEIKYLVEGAQFEFDAFNFPAIEGGKGDPSQLTGAPEGFMISKTTKHPQEAMRLLKFLISKSTGEQLTRDTGEMSTIRGAVNADTAPPAIVEAAQQVEQAQGMTMWLDNALDSTIVDAYLRGTQLLIGGEKTPEQVMRDVQQAAQKVRTEAAQ</sequence>
<dbReference type="SUPFAM" id="SSF53850">
    <property type="entry name" value="Periplasmic binding protein-like II"/>
    <property type="match status" value="1"/>
</dbReference>
<feature type="signal peptide" evidence="3">
    <location>
        <begin position="1"/>
        <end position="19"/>
    </location>
</feature>
<name>A0A841I1T9_9DEIO</name>